<sequence length="358" mass="39495">MRGKTGRLTCRHRLKAYLNKLLIIVWLAGSLYPAGAAAADDALAAGSDYPAFTEAAYDIGSMNMDVRDADLRDVLSALAVKMGVNILLLDTEPEPVTFRAYRVTPRLAMELIIQSKGLAYLQKGDIIVVGPPDTLLQDFFDQMVLTRFDTVYIKTDKLKSMLSELGIQGVKSVVLDTNPHVIWVQGTAAGLKKVKEVIASVDVPEQAVEEDKTRFVYKLTYIVAEDAAKRLEKFGFQDLQTITTDGDRFGHEIMVICPKKIETQVKSALNSLDMPRQKTKAPLITAKGDYAHQTLAAARDLLSQLSGIPVSNMSISRNLGTSKSPVHVLWVEETPDKIRLLRDLIQEMDLGNMGSQDS</sequence>
<organism evidence="5 6">
    <name type="scientific">Desulforamulus putei DSM 12395</name>
    <dbReference type="NCBI Taxonomy" id="1121429"/>
    <lineage>
        <taxon>Bacteria</taxon>
        <taxon>Bacillati</taxon>
        <taxon>Bacillota</taxon>
        <taxon>Clostridia</taxon>
        <taxon>Eubacteriales</taxon>
        <taxon>Peptococcaceae</taxon>
        <taxon>Desulforamulus</taxon>
    </lineage>
</organism>
<keyword evidence="3" id="KW-0472">Membrane</keyword>
<dbReference type="GO" id="GO:0009306">
    <property type="term" value="P:protein secretion"/>
    <property type="evidence" value="ECO:0007669"/>
    <property type="project" value="TreeGrafter"/>
</dbReference>
<protein>
    <submittedName>
        <fullName evidence="5">Type IV pilus assembly protein PilQ</fullName>
    </submittedName>
</protein>
<proteinExistence type="predicted"/>
<feature type="chain" id="PRO_5012522108" evidence="4">
    <location>
        <begin position="39"/>
        <end position="358"/>
    </location>
</feature>
<gene>
    <name evidence="5" type="ORF">SAMN02745133_00788</name>
</gene>
<dbReference type="RefSeq" id="WP_073236024.1">
    <property type="nucleotide sequence ID" value="NZ_FQUY01000003.1"/>
</dbReference>
<dbReference type="GO" id="GO:0016020">
    <property type="term" value="C:membrane"/>
    <property type="evidence" value="ECO:0007669"/>
    <property type="project" value="UniProtKB-SubCell"/>
</dbReference>
<evidence type="ECO:0000313" key="5">
    <source>
        <dbReference type="EMBL" id="SHE61304.1"/>
    </source>
</evidence>
<dbReference type="PANTHER" id="PTHR30332:SF24">
    <property type="entry name" value="SECRETIN GSPD-RELATED"/>
    <property type="match status" value="1"/>
</dbReference>
<evidence type="ECO:0000256" key="2">
    <source>
        <dbReference type="ARBA" id="ARBA00022729"/>
    </source>
</evidence>
<keyword evidence="6" id="KW-1185">Reference proteome</keyword>
<evidence type="ECO:0000313" key="6">
    <source>
        <dbReference type="Proteomes" id="UP000184148"/>
    </source>
</evidence>
<dbReference type="InterPro" id="IPR050810">
    <property type="entry name" value="Bact_Secretion_Sys_Channel"/>
</dbReference>
<dbReference type="EMBL" id="FQUY01000003">
    <property type="protein sequence ID" value="SHE61304.1"/>
    <property type="molecule type" value="Genomic_DNA"/>
</dbReference>
<dbReference type="Gene3D" id="3.30.1370.130">
    <property type="match status" value="1"/>
</dbReference>
<dbReference type="Proteomes" id="UP000184148">
    <property type="component" value="Unassembled WGS sequence"/>
</dbReference>
<name>A0A1M4UX57_9FIRM</name>
<evidence type="ECO:0000256" key="3">
    <source>
        <dbReference type="ARBA" id="ARBA00023136"/>
    </source>
</evidence>
<dbReference type="AlphaFoldDB" id="A0A1M4UX57"/>
<feature type="signal peptide" evidence="4">
    <location>
        <begin position="1"/>
        <end position="38"/>
    </location>
</feature>
<dbReference type="GO" id="GO:0015627">
    <property type="term" value="C:type II protein secretion system complex"/>
    <property type="evidence" value="ECO:0007669"/>
    <property type="project" value="TreeGrafter"/>
</dbReference>
<dbReference type="OrthoDB" id="1786086at2"/>
<evidence type="ECO:0000256" key="1">
    <source>
        <dbReference type="ARBA" id="ARBA00004370"/>
    </source>
</evidence>
<reference evidence="6" key="1">
    <citation type="submission" date="2016-11" db="EMBL/GenBank/DDBJ databases">
        <authorList>
            <person name="Varghese N."/>
            <person name="Submissions S."/>
        </authorList>
    </citation>
    <scope>NUCLEOTIDE SEQUENCE [LARGE SCALE GENOMIC DNA]</scope>
    <source>
        <strain evidence="6">DSM 12395</strain>
    </source>
</reference>
<dbReference type="STRING" id="1121429.SAMN02745133_00788"/>
<comment type="subcellular location">
    <subcellularLocation>
        <location evidence="1">Membrane</location>
    </subcellularLocation>
</comment>
<accession>A0A1M4UX57</accession>
<keyword evidence="2 4" id="KW-0732">Signal</keyword>
<evidence type="ECO:0000256" key="4">
    <source>
        <dbReference type="SAM" id="SignalP"/>
    </source>
</evidence>
<dbReference type="PANTHER" id="PTHR30332">
    <property type="entry name" value="PROBABLE GENERAL SECRETION PATHWAY PROTEIN D"/>
    <property type="match status" value="1"/>
</dbReference>